<accession>A0A8C5YMW4</accession>
<dbReference type="Proteomes" id="UP000694407">
    <property type="component" value="Unplaced"/>
</dbReference>
<protein>
    <submittedName>
        <fullName evidence="1">Uncharacterized protein</fullName>
    </submittedName>
</protein>
<dbReference type="AlphaFoldDB" id="A0A8C5YMW4"/>
<keyword evidence="2" id="KW-1185">Reference proteome</keyword>
<reference evidence="1" key="1">
    <citation type="submission" date="2025-08" db="UniProtKB">
        <authorList>
            <consortium name="Ensembl"/>
        </authorList>
    </citation>
    <scope>IDENTIFICATION</scope>
</reference>
<evidence type="ECO:0000313" key="2">
    <source>
        <dbReference type="Proteomes" id="UP000694407"/>
    </source>
</evidence>
<name>A0A8C5YMW4_MARMA</name>
<reference evidence="1" key="2">
    <citation type="submission" date="2025-09" db="UniProtKB">
        <authorList>
            <consortium name="Ensembl"/>
        </authorList>
    </citation>
    <scope>IDENTIFICATION</scope>
</reference>
<dbReference type="Ensembl" id="ENSMMMT00000002269.1">
    <property type="protein sequence ID" value="ENSMMMP00000002029.1"/>
    <property type="gene ID" value="ENSMMMG00000001861.1"/>
</dbReference>
<proteinExistence type="predicted"/>
<evidence type="ECO:0000313" key="1">
    <source>
        <dbReference type="Ensembl" id="ENSMMMP00000002029.1"/>
    </source>
</evidence>
<sequence length="57" mass="6190">MALGFPKELAKAVDGGQVLVVGAGNIGWDLLKNLVLTASLTLTCPPFRRYFIPQYIL</sequence>
<organism evidence="1 2">
    <name type="scientific">Marmota marmota marmota</name>
    <name type="common">Alpine marmot</name>
    <dbReference type="NCBI Taxonomy" id="9994"/>
    <lineage>
        <taxon>Eukaryota</taxon>
        <taxon>Metazoa</taxon>
        <taxon>Chordata</taxon>
        <taxon>Craniata</taxon>
        <taxon>Vertebrata</taxon>
        <taxon>Euteleostomi</taxon>
        <taxon>Mammalia</taxon>
        <taxon>Eutheria</taxon>
        <taxon>Euarchontoglires</taxon>
        <taxon>Glires</taxon>
        <taxon>Rodentia</taxon>
        <taxon>Sciuromorpha</taxon>
        <taxon>Sciuridae</taxon>
        <taxon>Xerinae</taxon>
        <taxon>Marmotini</taxon>
        <taxon>Marmota</taxon>
    </lineage>
</organism>